<dbReference type="Proteomes" id="UP001299220">
    <property type="component" value="Unassembled WGS sequence"/>
</dbReference>
<protein>
    <submittedName>
        <fullName evidence="3">Zinc ribbon domain-containing protein</fullName>
    </submittedName>
</protein>
<name>A0ABS9CNZ2_9FIRM</name>
<feature type="domain" description="Zinc-ribbon" evidence="2">
    <location>
        <begin position="2"/>
        <end position="23"/>
    </location>
</feature>
<keyword evidence="4" id="KW-1185">Reference proteome</keyword>
<dbReference type="EMBL" id="JAFBIT010000001">
    <property type="protein sequence ID" value="MCF2652096.1"/>
    <property type="molecule type" value="Genomic_DNA"/>
</dbReference>
<gene>
    <name evidence="3" type="ORF">JQM67_05725</name>
</gene>
<comment type="caution">
    <text evidence="3">The sequence shown here is derived from an EMBL/GenBank/DDBJ whole genome shotgun (WGS) entry which is preliminary data.</text>
</comment>
<sequence length="297" mass="32677">MFCSKCGNPLADNAKFCSTCGATVNIVQEDSPVLQQPAGRVGEAESIQMPKPVNVPKPEPLMQEPNFNGQMGYGAAAPVQKKSKKGLIIGLSLGGMLLILVTVVILFASGLFNSASSSPFPVLDTGKTQIYYGENFDSLEKEFPNKEEKRGSYYSLERSGDQSVGCLVRADKERGETKLVQWITTMNNTGLANGISIGDSYEKISTKYPDAMCSTEIRPNNPSKYDPEIDASVYFTVYMDENGNTYSYAEYEQKRADSIREQGNFDLAKWYALDFTVENGQITRIIFGDLVALQQGH</sequence>
<evidence type="ECO:0000313" key="4">
    <source>
        <dbReference type="Proteomes" id="UP001299220"/>
    </source>
</evidence>
<dbReference type="RefSeq" id="WP_235323115.1">
    <property type="nucleotide sequence ID" value="NZ_JAFBIT010000001.1"/>
</dbReference>
<dbReference type="Pfam" id="PF13240">
    <property type="entry name" value="Zn_Ribbon_1"/>
    <property type="match status" value="1"/>
</dbReference>
<evidence type="ECO:0000259" key="2">
    <source>
        <dbReference type="Pfam" id="PF13240"/>
    </source>
</evidence>
<organism evidence="3 4">
    <name type="scientific">Anaeromassilibacillus senegalensis</name>
    <dbReference type="NCBI Taxonomy" id="1673717"/>
    <lineage>
        <taxon>Bacteria</taxon>
        <taxon>Bacillati</taxon>
        <taxon>Bacillota</taxon>
        <taxon>Clostridia</taxon>
        <taxon>Eubacteriales</taxon>
        <taxon>Acutalibacteraceae</taxon>
        <taxon>Anaeromassilibacillus</taxon>
    </lineage>
</organism>
<keyword evidence="1" id="KW-1133">Transmembrane helix</keyword>
<feature type="transmembrane region" description="Helical" evidence="1">
    <location>
        <begin position="87"/>
        <end position="112"/>
    </location>
</feature>
<keyword evidence="1" id="KW-0812">Transmembrane</keyword>
<evidence type="ECO:0000256" key="1">
    <source>
        <dbReference type="SAM" id="Phobius"/>
    </source>
</evidence>
<evidence type="ECO:0000313" key="3">
    <source>
        <dbReference type="EMBL" id="MCF2652096.1"/>
    </source>
</evidence>
<dbReference type="InterPro" id="IPR026870">
    <property type="entry name" value="Zinc_ribbon_dom"/>
</dbReference>
<reference evidence="3 4" key="1">
    <citation type="submission" date="2020-12" db="EMBL/GenBank/DDBJ databases">
        <title>Whole genome sequences of gut porcine anaerobes.</title>
        <authorList>
            <person name="Kubasova T."/>
            <person name="Jahodarova E."/>
            <person name="Rychlik I."/>
        </authorList>
    </citation>
    <scope>NUCLEOTIDE SEQUENCE [LARGE SCALE GENOMIC DNA]</scope>
    <source>
        <strain evidence="3 4">An867</strain>
    </source>
</reference>
<keyword evidence="1" id="KW-0472">Membrane</keyword>
<accession>A0ABS9CNZ2</accession>
<proteinExistence type="predicted"/>